<accession>A0ABD1E6U3</accession>
<sequence length="151" mass="17341">MTTNVNAGRGEELRKLHFKFGVTQYFKVVISPAFVDKTLLIKALLEERKMVLITAPRRIGKTPNVTMKTNIVNTFTQIQVDENGEAIDPTASANYKIFKDNNLLIFQQADFLKNISANIRFKNALQVAFKEHEYLVKSNQLNDEEKKELKH</sequence>
<keyword evidence="3" id="KW-1185">Reference proteome</keyword>
<name>A0ABD1E6U3_HYPHA</name>
<proteinExistence type="predicted"/>
<gene>
    <name evidence="2" type="ORF">ABEB36_013092</name>
</gene>
<dbReference type="Pfam" id="PF09820">
    <property type="entry name" value="AAA-ATPase_like"/>
    <property type="match status" value="1"/>
</dbReference>
<feature type="domain" description="AAA-ATPase-like" evidence="1">
    <location>
        <begin position="32"/>
        <end position="98"/>
    </location>
</feature>
<comment type="caution">
    <text evidence="2">The sequence shown here is derived from an EMBL/GenBank/DDBJ whole genome shotgun (WGS) entry which is preliminary data.</text>
</comment>
<dbReference type="PANTHER" id="PTHR34825:SF1">
    <property type="entry name" value="AAA-ATPASE-LIKE DOMAIN-CONTAINING PROTEIN"/>
    <property type="match status" value="1"/>
</dbReference>
<dbReference type="PANTHER" id="PTHR34825">
    <property type="entry name" value="CONSERVED PROTEIN, WITH A WEAK D-GALACTARATE DEHYDRATASE/ALTRONATE HYDROLASE DOMAIN"/>
    <property type="match status" value="1"/>
</dbReference>
<dbReference type="Proteomes" id="UP001566132">
    <property type="component" value="Unassembled WGS sequence"/>
</dbReference>
<evidence type="ECO:0000313" key="3">
    <source>
        <dbReference type="Proteomes" id="UP001566132"/>
    </source>
</evidence>
<evidence type="ECO:0000259" key="1">
    <source>
        <dbReference type="Pfam" id="PF09820"/>
    </source>
</evidence>
<dbReference type="EMBL" id="JBDJPC010000010">
    <property type="protein sequence ID" value="KAL1490383.1"/>
    <property type="molecule type" value="Genomic_DNA"/>
</dbReference>
<reference evidence="2 3" key="1">
    <citation type="submission" date="2024-05" db="EMBL/GenBank/DDBJ databases">
        <title>Genetic variation in Jamaican populations of the coffee berry borer (Hypothenemus hampei).</title>
        <authorList>
            <person name="Errbii M."/>
            <person name="Myrie A."/>
        </authorList>
    </citation>
    <scope>NUCLEOTIDE SEQUENCE [LARGE SCALE GENOMIC DNA]</scope>
    <source>
        <strain evidence="2">JA-Hopewell-2020-01-JO</strain>
        <tissue evidence="2">Whole body</tissue>
    </source>
</reference>
<protein>
    <recommendedName>
        <fullName evidence="1">AAA-ATPase-like domain-containing protein</fullName>
    </recommendedName>
</protein>
<dbReference type="AlphaFoldDB" id="A0ABD1E6U3"/>
<evidence type="ECO:0000313" key="2">
    <source>
        <dbReference type="EMBL" id="KAL1490383.1"/>
    </source>
</evidence>
<organism evidence="2 3">
    <name type="scientific">Hypothenemus hampei</name>
    <name type="common">Coffee berry borer</name>
    <dbReference type="NCBI Taxonomy" id="57062"/>
    <lineage>
        <taxon>Eukaryota</taxon>
        <taxon>Metazoa</taxon>
        <taxon>Ecdysozoa</taxon>
        <taxon>Arthropoda</taxon>
        <taxon>Hexapoda</taxon>
        <taxon>Insecta</taxon>
        <taxon>Pterygota</taxon>
        <taxon>Neoptera</taxon>
        <taxon>Endopterygota</taxon>
        <taxon>Coleoptera</taxon>
        <taxon>Polyphaga</taxon>
        <taxon>Cucujiformia</taxon>
        <taxon>Curculionidae</taxon>
        <taxon>Scolytinae</taxon>
        <taxon>Hypothenemus</taxon>
    </lineage>
</organism>
<dbReference type="InterPro" id="IPR018631">
    <property type="entry name" value="AAA-ATPase-like_dom"/>
</dbReference>